<comment type="caution">
    <text evidence="1">The sequence shown here is derived from an EMBL/GenBank/DDBJ whole genome shotgun (WGS) entry which is preliminary data.</text>
</comment>
<dbReference type="InterPro" id="IPR045738">
    <property type="entry name" value="DUF6088"/>
</dbReference>
<keyword evidence="2" id="KW-1185">Reference proteome</keyword>
<dbReference type="RefSeq" id="WP_111394112.1">
    <property type="nucleotide sequence ID" value="NZ_QKTX01000014.1"/>
</dbReference>
<evidence type="ECO:0008006" key="3">
    <source>
        <dbReference type="Google" id="ProtNLM"/>
    </source>
</evidence>
<dbReference type="OrthoDB" id="9798200at2"/>
<sequence>MQNVEKQIEIRILSEPKGSLLMAKDFSDLGSPEAIRKALERLVKRGVIIRVAQGIYVRPKISKLLGQLIPSAEEVVEAIVKRDRIRTIPTGSYALNALGLSTQVPMNIVLLTDGSPRLIKLGKRTIKFKKTSPKILTAKGKISRLVIQALKEIGNGNVTEAEEKKILDLLRKEDPKDLKHDIALVPVWIQKIMKKAVEDCSNPSF</sequence>
<organism evidence="1 2">
    <name type="scientific">Algoriphagus aquaeductus</name>
    <dbReference type="NCBI Taxonomy" id="475299"/>
    <lineage>
        <taxon>Bacteria</taxon>
        <taxon>Pseudomonadati</taxon>
        <taxon>Bacteroidota</taxon>
        <taxon>Cytophagia</taxon>
        <taxon>Cytophagales</taxon>
        <taxon>Cyclobacteriaceae</taxon>
        <taxon>Algoriphagus</taxon>
    </lineage>
</organism>
<dbReference type="EMBL" id="QKTX01000014">
    <property type="protein sequence ID" value="PZV79574.1"/>
    <property type="molecule type" value="Genomic_DNA"/>
</dbReference>
<reference evidence="1 2" key="1">
    <citation type="submission" date="2018-06" db="EMBL/GenBank/DDBJ databases">
        <title>Genomic Encyclopedia of Archaeal and Bacterial Type Strains, Phase II (KMG-II): from individual species to whole genera.</title>
        <authorList>
            <person name="Goeker M."/>
        </authorList>
    </citation>
    <scope>NUCLEOTIDE SEQUENCE [LARGE SCALE GENOMIC DNA]</scope>
    <source>
        <strain evidence="1 2">T4</strain>
    </source>
</reference>
<dbReference type="Proteomes" id="UP000248917">
    <property type="component" value="Unassembled WGS sequence"/>
</dbReference>
<protein>
    <recommendedName>
        <fullName evidence="3">Transcriptional regulator, AbiEi antitoxin, Type IV TA system</fullName>
    </recommendedName>
</protein>
<dbReference type="AlphaFoldDB" id="A0A326RX11"/>
<proteinExistence type="predicted"/>
<accession>A0A326RX11</accession>
<gene>
    <name evidence="1" type="ORF">CLV31_1146</name>
</gene>
<dbReference type="Pfam" id="PF19570">
    <property type="entry name" value="DUF6088"/>
    <property type="match status" value="1"/>
</dbReference>
<evidence type="ECO:0000313" key="1">
    <source>
        <dbReference type="EMBL" id="PZV79574.1"/>
    </source>
</evidence>
<name>A0A326RX11_9BACT</name>
<evidence type="ECO:0000313" key="2">
    <source>
        <dbReference type="Proteomes" id="UP000248917"/>
    </source>
</evidence>